<proteinExistence type="predicted"/>
<dbReference type="EMBL" id="MGJP01000061">
    <property type="protein sequence ID" value="OGN08483.1"/>
    <property type="molecule type" value="Genomic_DNA"/>
</dbReference>
<sequence>MSFVVDHPSGMLYFATATGGASVTNLSSGERRFLHVSDAARLTPELRVKADLAWQRTRDFLSDKFPDLVVHDPKCSAESYTELVSGGIDAVVECTRKRNLELAVAYLLVTRAGGVMLTESGQDLGQQRYQTFGQDKNDHQIVISAASLPLAGTLAERINNE</sequence>
<evidence type="ECO:0000313" key="1">
    <source>
        <dbReference type="EMBL" id="OGN08483.1"/>
    </source>
</evidence>
<gene>
    <name evidence="1" type="ORF">A3J46_01815</name>
</gene>
<comment type="caution">
    <text evidence="1">The sequence shown here is derived from an EMBL/GenBank/DDBJ whole genome shotgun (WGS) entry which is preliminary data.</text>
</comment>
<dbReference type="Gene3D" id="3.40.190.80">
    <property type="match status" value="1"/>
</dbReference>
<dbReference type="SUPFAM" id="SSF56655">
    <property type="entry name" value="Carbohydrate phosphatase"/>
    <property type="match status" value="1"/>
</dbReference>
<dbReference type="Proteomes" id="UP000177167">
    <property type="component" value="Unassembled WGS sequence"/>
</dbReference>
<name>A0A1F8F5T2_9BACT</name>
<evidence type="ECO:0000313" key="2">
    <source>
        <dbReference type="Proteomes" id="UP000177167"/>
    </source>
</evidence>
<organism evidence="1 2">
    <name type="scientific">Candidatus Yanofskybacteria bacterium RIFCSPHIGHO2_02_FULL_41_11</name>
    <dbReference type="NCBI Taxonomy" id="1802675"/>
    <lineage>
        <taxon>Bacteria</taxon>
        <taxon>Candidatus Yanofskyibacteriota</taxon>
    </lineage>
</organism>
<accession>A0A1F8F5T2</accession>
<dbReference type="AlphaFoldDB" id="A0A1F8F5T2"/>
<reference evidence="1 2" key="1">
    <citation type="journal article" date="2016" name="Nat. Commun.">
        <title>Thousands of microbial genomes shed light on interconnected biogeochemical processes in an aquifer system.</title>
        <authorList>
            <person name="Anantharaman K."/>
            <person name="Brown C.T."/>
            <person name="Hug L.A."/>
            <person name="Sharon I."/>
            <person name="Castelle C.J."/>
            <person name="Probst A.J."/>
            <person name="Thomas B.C."/>
            <person name="Singh A."/>
            <person name="Wilkins M.J."/>
            <person name="Karaoz U."/>
            <person name="Brodie E.L."/>
            <person name="Williams K.H."/>
            <person name="Hubbard S.S."/>
            <person name="Banfield J.F."/>
        </authorList>
    </citation>
    <scope>NUCLEOTIDE SEQUENCE [LARGE SCALE GENOMIC DNA]</scope>
</reference>
<protein>
    <recommendedName>
        <fullName evidence="3">Inositol monophosphatase</fullName>
    </recommendedName>
</protein>
<evidence type="ECO:0008006" key="3">
    <source>
        <dbReference type="Google" id="ProtNLM"/>
    </source>
</evidence>